<keyword evidence="3 8" id="KW-0808">Transferase</keyword>
<dbReference type="InterPro" id="IPR039702">
    <property type="entry name" value="FPS1-like"/>
</dbReference>
<evidence type="ECO:0000256" key="5">
    <source>
        <dbReference type="ARBA" id="ARBA00022842"/>
    </source>
</evidence>
<dbReference type="EMBL" id="CAJPEV010000178">
    <property type="protein sequence ID" value="CAG0881868.1"/>
    <property type="molecule type" value="Genomic_DNA"/>
</dbReference>
<dbReference type="SUPFAM" id="SSF48576">
    <property type="entry name" value="Terpenoid synthases"/>
    <property type="match status" value="1"/>
</dbReference>
<keyword evidence="4" id="KW-0479">Metal-binding</keyword>
<reference evidence="9" key="1">
    <citation type="submission" date="2020-11" db="EMBL/GenBank/DDBJ databases">
        <authorList>
            <person name="Tran Van P."/>
        </authorList>
    </citation>
    <scope>NUCLEOTIDE SEQUENCE</scope>
</reference>
<dbReference type="GO" id="GO:0004161">
    <property type="term" value="F:dimethylallyltranstransferase activity"/>
    <property type="evidence" value="ECO:0007669"/>
    <property type="project" value="TreeGrafter"/>
</dbReference>
<dbReference type="PANTHER" id="PTHR11525">
    <property type="entry name" value="FARNESYL-PYROPHOSPHATE SYNTHETASE"/>
    <property type="match status" value="1"/>
</dbReference>
<dbReference type="InterPro" id="IPR008949">
    <property type="entry name" value="Isoprenoid_synthase_dom_sf"/>
</dbReference>
<dbReference type="Gene3D" id="1.10.600.10">
    <property type="entry name" value="Farnesyl Diphosphate Synthase"/>
    <property type="match status" value="1"/>
</dbReference>
<sequence length="415" mass="47980">MKLWQCPMPRIIFRSWSSSVASQGHLLDRCSIRAAATLPFGILHSPTRSRYGSSASNHNSVPSAYTSKSLTSKEERREFMSLFPDIVRDLTADPERILPDVERWFSKVLQYNVPGGKKNRGIATMTAYKSLASPGDLTPENLHLVHILGWCVEMMHTFFLIVDDIADGSELRRGKPSWYRVKDVGLRAINDAFMMEQGIYYLLRKYFRNKPYYVDIMELFHDCTIKTTVGQCLDLQSGRDEEGNIDLSSFTMDRYTKMVKYKTAYYSFYLPVALSMFAAGVQNPELLRQAKTILLEMGEFFQVQDDYLDCFGDPNITGKQGKDIEDGKCSWLAVVALQRGMAPQRAIMKEKYGRKDPACVERIKCMYEELRLPSVYEAYEEQTYRRIYQEIQQTSVGIPQAFLMKYMTKLYRRRE</sequence>
<gene>
    <name evidence="9" type="ORF">DSTB1V02_LOCUS1768</name>
</gene>
<proteinExistence type="inferred from homology"/>
<evidence type="ECO:0000256" key="8">
    <source>
        <dbReference type="RuleBase" id="RU004466"/>
    </source>
</evidence>
<organism evidence="9">
    <name type="scientific">Darwinula stevensoni</name>
    <dbReference type="NCBI Taxonomy" id="69355"/>
    <lineage>
        <taxon>Eukaryota</taxon>
        <taxon>Metazoa</taxon>
        <taxon>Ecdysozoa</taxon>
        <taxon>Arthropoda</taxon>
        <taxon>Crustacea</taxon>
        <taxon>Oligostraca</taxon>
        <taxon>Ostracoda</taxon>
        <taxon>Podocopa</taxon>
        <taxon>Podocopida</taxon>
        <taxon>Darwinulocopina</taxon>
        <taxon>Darwinuloidea</taxon>
        <taxon>Darwinulidae</taxon>
        <taxon>Darwinula</taxon>
    </lineage>
</organism>
<name>A0A7R9A0S4_9CRUS</name>
<evidence type="ECO:0000256" key="4">
    <source>
        <dbReference type="ARBA" id="ARBA00022723"/>
    </source>
</evidence>
<dbReference type="Proteomes" id="UP000677054">
    <property type="component" value="Unassembled WGS sequence"/>
</dbReference>
<evidence type="ECO:0000256" key="1">
    <source>
        <dbReference type="ARBA" id="ARBA00001946"/>
    </source>
</evidence>
<dbReference type="FunFam" id="1.10.600.10:FF:000021">
    <property type="entry name" value="Farnesyl pyrophosphate synthase"/>
    <property type="match status" value="1"/>
</dbReference>
<evidence type="ECO:0000256" key="7">
    <source>
        <dbReference type="ARBA" id="ARBA00034546"/>
    </source>
</evidence>
<dbReference type="SFLD" id="SFLDS00005">
    <property type="entry name" value="Isoprenoid_Synthase_Type_I"/>
    <property type="match status" value="1"/>
</dbReference>
<dbReference type="GO" id="GO:0004337">
    <property type="term" value="F:(2E,6E)-farnesyl diphosphate synthase activity"/>
    <property type="evidence" value="ECO:0007669"/>
    <property type="project" value="TreeGrafter"/>
</dbReference>
<dbReference type="InterPro" id="IPR000092">
    <property type="entry name" value="Polyprenyl_synt"/>
</dbReference>
<dbReference type="PROSITE" id="PS00723">
    <property type="entry name" value="POLYPRENYL_SYNTHASE_1"/>
    <property type="match status" value="1"/>
</dbReference>
<evidence type="ECO:0000256" key="6">
    <source>
        <dbReference type="ARBA" id="ARBA00033740"/>
    </source>
</evidence>
<comment type="cofactor">
    <cofactor evidence="1">
        <name>Mg(2+)</name>
        <dbReference type="ChEBI" id="CHEBI:18420"/>
    </cofactor>
</comment>
<keyword evidence="10" id="KW-1185">Reference proteome</keyword>
<evidence type="ECO:0000313" key="10">
    <source>
        <dbReference type="Proteomes" id="UP000677054"/>
    </source>
</evidence>
<dbReference type="GO" id="GO:0046872">
    <property type="term" value="F:metal ion binding"/>
    <property type="evidence" value="ECO:0007669"/>
    <property type="project" value="UniProtKB-KW"/>
</dbReference>
<comment type="similarity">
    <text evidence="2 8">Belongs to the FPP/GGPP synthase family.</text>
</comment>
<dbReference type="GO" id="GO:0045337">
    <property type="term" value="P:farnesyl diphosphate biosynthetic process"/>
    <property type="evidence" value="ECO:0007669"/>
    <property type="project" value="TreeGrafter"/>
</dbReference>
<accession>A0A7R9A0S4</accession>
<dbReference type="PANTHER" id="PTHR11525:SF0">
    <property type="entry name" value="FARNESYL PYROPHOSPHATE SYNTHASE"/>
    <property type="match status" value="1"/>
</dbReference>
<dbReference type="CDD" id="cd00685">
    <property type="entry name" value="Trans_IPPS_HT"/>
    <property type="match status" value="1"/>
</dbReference>
<protein>
    <recommendedName>
        <fullName evidence="7">Farnesyl pyrophosphate synthase</fullName>
    </recommendedName>
</protein>
<dbReference type="Pfam" id="PF00348">
    <property type="entry name" value="polyprenyl_synt"/>
    <property type="match status" value="1"/>
</dbReference>
<dbReference type="InterPro" id="IPR033749">
    <property type="entry name" value="Polyprenyl_synt_CS"/>
</dbReference>
<dbReference type="EMBL" id="LR899695">
    <property type="protein sequence ID" value="CAD7241788.1"/>
    <property type="molecule type" value="Genomic_DNA"/>
</dbReference>
<evidence type="ECO:0000256" key="3">
    <source>
        <dbReference type="ARBA" id="ARBA00022679"/>
    </source>
</evidence>
<dbReference type="OrthoDB" id="10257492at2759"/>
<dbReference type="GO" id="GO:0042811">
    <property type="term" value="P:pheromone biosynthetic process"/>
    <property type="evidence" value="ECO:0007669"/>
    <property type="project" value="UniProtKB-ARBA"/>
</dbReference>
<evidence type="ECO:0000256" key="2">
    <source>
        <dbReference type="ARBA" id="ARBA00006706"/>
    </source>
</evidence>
<comment type="pathway">
    <text evidence="6">Pheromone biosynthesis.</text>
</comment>
<keyword evidence="5" id="KW-0460">Magnesium</keyword>
<dbReference type="GO" id="GO:0005737">
    <property type="term" value="C:cytoplasm"/>
    <property type="evidence" value="ECO:0007669"/>
    <property type="project" value="TreeGrafter"/>
</dbReference>
<dbReference type="AlphaFoldDB" id="A0A7R9A0S4"/>
<dbReference type="SFLD" id="SFLDG01017">
    <property type="entry name" value="Polyprenyl_Transferase_Like"/>
    <property type="match status" value="1"/>
</dbReference>
<dbReference type="PROSITE" id="PS00444">
    <property type="entry name" value="POLYPRENYL_SYNTHASE_2"/>
    <property type="match status" value="1"/>
</dbReference>
<evidence type="ECO:0000313" key="9">
    <source>
        <dbReference type="EMBL" id="CAD7241788.1"/>
    </source>
</evidence>